<dbReference type="Gene3D" id="3.10.129.10">
    <property type="entry name" value="Hotdog Thioesterase"/>
    <property type="match status" value="1"/>
</dbReference>
<dbReference type="RefSeq" id="WP_108948572.1">
    <property type="nucleotide sequence ID" value="NZ_CP022187.1"/>
</dbReference>
<reference evidence="1 2" key="1">
    <citation type="submission" date="2017-06" db="EMBL/GenBank/DDBJ databases">
        <title>Azoarcus.</title>
        <authorList>
            <person name="Woo J.-H."/>
            <person name="Kim H.-S."/>
        </authorList>
    </citation>
    <scope>NUCLEOTIDE SEQUENCE [LARGE SCALE GENOMIC DNA]</scope>
    <source>
        <strain evidence="1 2">TSPY31</strain>
    </source>
</reference>
<gene>
    <name evidence="1" type="ORF">CEW83_06225</name>
</gene>
<name>A0A2U8GMW6_9RHOO</name>
<dbReference type="InterPro" id="IPR050563">
    <property type="entry name" value="4-hydroxybenzoyl-CoA_TE"/>
</dbReference>
<dbReference type="Pfam" id="PF13279">
    <property type="entry name" value="4HBT_2"/>
    <property type="match status" value="1"/>
</dbReference>
<keyword evidence="2" id="KW-1185">Reference proteome</keyword>
<dbReference type="SUPFAM" id="SSF54637">
    <property type="entry name" value="Thioesterase/thiol ester dehydrase-isomerase"/>
    <property type="match status" value="1"/>
</dbReference>
<organism evidence="1 2">
    <name type="scientific">Parazoarcus communis</name>
    <dbReference type="NCBI Taxonomy" id="41977"/>
    <lineage>
        <taxon>Bacteria</taxon>
        <taxon>Pseudomonadati</taxon>
        <taxon>Pseudomonadota</taxon>
        <taxon>Betaproteobacteria</taxon>
        <taxon>Rhodocyclales</taxon>
        <taxon>Zoogloeaceae</taxon>
        <taxon>Parazoarcus</taxon>
    </lineage>
</organism>
<evidence type="ECO:0000313" key="2">
    <source>
        <dbReference type="Proteomes" id="UP000244930"/>
    </source>
</evidence>
<proteinExistence type="predicted"/>
<dbReference type="AlphaFoldDB" id="A0A2U8GMW6"/>
<dbReference type="GO" id="GO:0047617">
    <property type="term" value="F:fatty acyl-CoA hydrolase activity"/>
    <property type="evidence" value="ECO:0007669"/>
    <property type="project" value="TreeGrafter"/>
</dbReference>
<dbReference type="PANTHER" id="PTHR31793">
    <property type="entry name" value="4-HYDROXYBENZOYL-COA THIOESTERASE FAMILY MEMBER"/>
    <property type="match status" value="1"/>
</dbReference>
<dbReference type="PANTHER" id="PTHR31793:SF24">
    <property type="entry name" value="LONG-CHAIN ACYL-COA THIOESTERASE FADM"/>
    <property type="match status" value="1"/>
</dbReference>
<dbReference type="CDD" id="cd00586">
    <property type="entry name" value="4HBT"/>
    <property type="match status" value="1"/>
</dbReference>
<evidence type="ECO:0000313" key="1">
    <source>
        <dbReference type="EMBL" id="AWI74864.1"/>
    </source>
</evidence>
<accession>A0A2U8GMW6</accession>
<dbReference type="InterPro" id="IPR029069">
    <property type="entry name" value="HotDog_dom_sf"/>
</dbReference>
<protein>
    <submittedName>
        <fullName evidence="1">Thioesterase</fullName>
    </submittedName>
</protein>
<dbReference type="Proteomes" id="UP000244930">
    <property type="component" value="Chromosome"/>
</dbReference>
<sequence length="135" mass="15434">MTTERKLLLTTRIPVRWGDMDAYGHVNNTVYFRYFEQARVEWIEQQGSRVSPEEPVGAVIINASCTFYMPVNYPATVVVKMYGGEPGRTSVMTWYELFVDGDERLYADGAAKTVWMDTRTGKSSPLPDTIRSMFD</sequence>
<dbReference type="KEGG" id="acom:CEW83_06225"/>
<dbReference type="EMBL" id="CP022187">
    <property type="protein sequence ID" value="AWI74864.1"/>
    <property type="molecule type" value="Genomic_DNA"/>
</dbReference>